<feature type="domain" description="KOW" evidence="11">
    <location>
        <begin position="110"/>
        <end position="137"/>
    </location>
</feature>
<evidence type="ECO:0000256" key="6">
    <source>
        <dbReference type="ARBA" id="ARBA00023274"/>
    </source>
</evidence>
<comment type="subunit">
    <text evidence="7">Heterodimer composed of Spt4 and Spt5. Interacts with RNA polymerase (RNAP).</text>
</comment>
<dbReference type="InterPro" id="IPR006645">
    <property type="entry name" value="NGN-like_dom"/>
</dbReference>
<dbReference type="HAMAP" id="MF_00950">
    <property type="entry name" value="Spt5_arch"/>
    <property type="match status" value="1"/>
</dbReference>
<dbReference type="NCBIfam" id="TIGR00405">
    <property type="entry name" value="KOW_elon_Spt5"/>
    <property type="match status" value="1"/>
</dbReference>
<comment type="caution">
    <text evidence="12">The sequence shown here is derived from an EMBL/GenBank/DDBJ whole genome shotgun (WGS) entry which is preliminary data.</text>
</comment>
<dbReference type="SMART" id="SM00738">
    <property type="entry name" value="NGN"/>
    <property type="match status" value="1"/>
</dbReference>
<organism evidence="12">
    <name type="scientific">Fervidicoccus fontis</name>
    <dbReference type="NCBI Taxonomy" id="683846"/>
    <lineage>
        <taxon>Archaea</taxon>
        <taxon>Thermoproteota</taxon>
        <taxon>Thermoprotei</taxon>
        <taxon>Fervidicoccales</taxon>
        <taxon>Fervidicoccaceae</taxon>
        <taxon>Fervidicoccus</taxon>
    </lineage>
</organism>
<keyword evidence="3" id="KW-0689">Ribosomal protein</keyword>
<dbReference type="GO" id="GO:0003746">
    <property type="term" value="F:translation elongation factor activity"/>
    <property type="evidence" value="ECO:0007669"/>
    <property type="project" value="UniProtKB-KW"/>
</dbReference>
<dbReference type="Pfam" id="PF03439">
    <property type="entry name" value="Spt5-NGN"/>
    <property type="match status" value="1"/>
</dbReference>
<evidence type="ECO:0000313" key="12">
    <source>
        <dbReference type="EMBL" id="HDS10797.1"/>
    </source>
</evidence>
<protein>
    <recommendedName>
        <fullName evidence="7 8">Transcription elongation factor Spt5</fullName>
    </recommendedName>
</protein>
<dbReference type="CDD" id="cd06089">
    <property type="entry name" value="KOW_RPL26"/>
    <property type="match status" value="1"/>
</dbReference>
<evidence type="ECO:0000256" key="8">
    <source>
        <dbReference type="NCBIfam" id="TIGR00405"/>
    </source>
</evidence>
<dbReference type="InterPro" id="IPR014722">
    <property type="entry name" value="Rib_uL2_dom2"/>
</dbReference>
<keyword evidence="4 7" id="KW-0805">Transcription regulation</keyword>
<proteinExistence type="inferred from homology"/>
<evidence type="ECO:0000256" key="9">
    <source>
        <dbReference type="SAM" id="MobiDB-lite"/>
    </source>
</evidence>
<dbReference type="InterPro" id="IPR011590">
    <property type="entry name" value="Spt5_arc"/>
</dbReference>
<evidence type="ECO:0000256" key="3">
    <source>
        <dbReference type="ARBA" id="ARBA00022980"/>
    </source>
</evidence>
<feature type="region of interest" description="Disordered" evidence="9">
    <location>
        <begin position="1"/>
        <end position="20"/>
    </location>
</feature>
<evidence type="ECO:0000256" key="1">
    <source>
        <dbReference type="ARBA" id="ARBA00006956"/>
    </source>
</evidence>
<dbReference type="GO" id="GO:0006355">
    <property type="term" value="P:regulation of DNA-templated transcription"/>
    <property type="evidence" value="ECO:0007669"/>
    <property type="project" value="UniProtKB-UniRule"/>
</dbReference>
<dbReference type="InterPro" id="IPR005100">
    <property type="entry name" value="NGN-domain"/>
</dbReference>
<gene>
    <name evidence="7" type="primary">spt5</name>
    <name evidence="12" type="ORF">ENO04_04190</name>
</gene>
<evidence type="ECO:0000259" key="11">
    <source>
        <dbReference type="SMART" id="SM00739"/>
    </source>
</evidence>
<name>A0A7C1E0C1_9CREN</name>
<reference evidence="12" key="1">
    <citation type="journal article" date="2020" name="mSystems">
        <title>Genome- and Community-Level Interaction Insights into Carbon Utilization and Element Cycling Functions of Hydrothermarchaeota in Hydrothermal Sediment.</title>
        <authorList>
            <person name="Zhou Z."/>
            <person name="Liu Y."/>
            <person name="Xu W."/>
            <person name="Pan J."/>
            <person name="Luo Z.H."/>
            <person name="Li M."/>
        </authorList>
    </citation>
    <scope>NUCLEOTIDE SEQUENCE [LARGE SCALE GENOMIC DNA]</scope>
    <source>
        <strain evidence="12">SpSt-123</strain>
    </source>
</reference>
<comment type="similarity">
    <text evidence="2">Belongs to the universal ribosomal protein uL24 family.</text>
</comment>
<keyword evidence="6" id="KW-0687">Ribonucleoprotein</keyword>
<keyword evidence="12" id="KW-0648">Protein biosynthesis</keyword>
<dbReference type="InterPro" id="IPR008991">
    <property type="entry name" value="Translation_prot_SH3-like_sf"/>
</dbReference>
<dbReference type="InterPro" id="IPR005824">
    <property type="entry name" value="KOW"/>
</dbReference>
<feature type="domain" description="NusG-like N-terminal" evidence="10">
    <location>
        <begin position="21"/>
        <end position="105"/>
    </location>
</feature>
<dbReference type="AlphaFoldDB" id="A0A7C1E0C1"/>
<accession>A0A7C1E0C1</accession>
<evidence type="ECO:0000256" key="7">
    <source>
        <dbReference type="HAMAP-Rule" id="MF_00950"/>
    </source>
</evidence>
<evidence type="ECO:0000256" key="5">
    <source>
        <dbReference type="ARBA" id="ARBA00023163"/>
    </source>
</evidence>
<dbReference type="Gene3D" id="2.30.30.30">
    <property type="match status" value="1"/>
</dbReference>
<keyword evidence="12" id="KW-0251">Elongation factor</keyword>
<dbReference type="GO" id="GO:0005840">
    <property type="term" value="C:ribosome"/>
    <property type="evidence" value="ECO:0007669"/>
    <property type="project" value="UniProtKB-KW"/>
</dbReference>
<dbReference type="InterPro" id="IPR036735">
    <property type="entry name" value="NGN_dom_sf"/>
</dbReference>
<evidence type="ECO:0000256" key="2">
    <source>
        <dbReference type="ARBA" id="ARBA00010618"/>
    </source>
</evidence>
<dbReference type="InterPro" id="IPR041988">
    <property type="entry name" value="Ribosomal_uL24_KOW"/>
</dbReference>
<keyword evidence="5 7" id="KW-0804">Transcription</keyword>
<dbReference type="GO" id="GO:0006354">
    <property type="term" value="P:DNA-templated transcription elongation"/>
    <property type="evidence" value="ECO:0007669"/>
    <property type="project" value="InterPro"/>
</dbReference>
<evidence type="ECO:0000256" key="4">
    <source>
        <dbReference type="ARBA" id="ARBA00023015"/>
    </source>
</evidence>
<comment type="function">
    <text evidence="7">Stimulates transcription elongation.</text>
</comment>
<dbReference type="Gene3D" id="3.30.70.940">
    <property type="entry name" value="NusG, N-terminal domain"/>
    <property type="match status" value="1"/>
</dbReference>
<dbReference type="SMART" id="SM00739">
    <property type="entry name" value="KOW"/>
    <property type="match status" value="1"/>
</dbReference>
<dbReference type="SUPFAM" id="SSF50104">
    <property type="entry name" value="Translation proteins SH3-like domain"/>
    <property type="match status" value="1"/>
</dbReference>
<dbReference type="CDD" id="cd09887">
    <property type="entry name" value="NGN_Arch"/>
    <property type="match status" value="1"/>
</dbReference>
<dbReference type="GO" id="GO:1990904">
    <property type="term" value="C:ribonucleoprotein complex"/>
    <property type="evidence" value="ECO:0007669"/>
    <property type="project" value="UniProtKB-KW"/>
</dbReference>
<sequence>MSEPLDENKDAHQEVEKEEKKSKFFAVKVTRGQELNVAMMIENRAKREGIPLYSIVGPSRPGGFLVLETPMASFADRLIRDIRHARRRVKGMLSPNEIELMIKPKPTIEAFAPGMEIEVIAGPLKGSRGKIVDVIKSRNEVVLTIYEASYPLKVTVPAEYIKPVSSSGGG</sequence>
<evidence type="ECO:0000259" key="10">
    <source>
        <dbReference type="SMART" id="SM00738"/>
    </source>
</evidence>
<dbReference type="Pfam" id="PF00467">
    <property type="entry name" value="KOW"/>
    <property type="match status" value="1"/>
</dbReference>
<dbReference type="EMBL" id="DSDY01000131">
    <property type="protein sequence ID" value="HDS10797.1"/>
    <property type="molecule type" value="Genomic_DNA"/>
</dbReference>
<comment type="similarity">
    <text evidence="7">Belongs to the archaeal Spt5 family.</text>
</comment>
<comment type="similarity">
    <text evidence="1">Belongs to the SPT5 family.</text>
</comment>
<dbReference type="GO" id="GO:0003723">
    <property type="term" value="F:RNA binding"/>
    <property type="evidence" value="ECO:0007669"/>
    <property type="project" value="InterPro"/>
</dbReference>